<evidence type="ECO:0000313" key="2">
    <source>
        <dbReference type="EMBL" id="KAL3873921.1"/>
    </source>
</evidence>
<gene>
    <name evidence="2" type="ORF">ACJMK2_036998</name>
</gene>
<evidence type="ECO:0000313" key="3">
    <source>
        <dbReference type="Proteomes" id="UP001634394"/>
    </source>
</evidence>
<dbReference type="EMBL" id="JBJQND010000006">
    <property type="protein sequence ID" value="KAL3873921.1"/>
    <property type="molecule type" value="Genomic_DNA"/>
</dbReference>
<dbReference type="AlphaFoldDB" id="A0ABD3WIX6"/>
<organism evidence="2 3">
    <name type="scientific">Sinanodonta woodiana</name>
    <name type="common">Chinese pond mussel</name>
    <name type="synonym">Anodonta woodiana</name>
    <dbReference type="NCBI Taxonomy" id="1069815"/>
    <lineage>
        <taxon>Eukaryota</taxon>
        <taxon>Metazoa</taxon>
        <taxon>Spiralia</taxon>
        <taxon>Lophotrochozoa</taxon>
        <taxon>Mollusca</taxon>
        <taxon>Bivalvia</taxon>
        <taxon>Autobranchia</taxon>
        <taxon>Heteroconchia</taxon>
        <taxon>Palaeoheterodonta</taxon>
        <taxon>Unionida</taxon>
        <taxon>Unionoidea</taxon>
        <taxon>Unionidae</taxon>
        <taxon>Unioninae</taxon>
        <taxon>Sinanodonta</taxon>
    </lineage>
</organism>
<dbReference type="PANTHER" id="PTHR22744:SF17">
    <property type="entry name" value="BTB DOMAIN-CONTAINING PROTEIN"/>
    <property type="match status" value="1"/>
</dbReference>
<evidence type="ECO:0000259" key="1">
    <source>
        <dbReference type="PROSITE" id="PS50097"/>
    </source>
</evidence>
<name>A0ABD3WIX6_SINWO</name>
<dbReference type="PANTHER" id="PTHR22744">
    <property type="entry name" value="HELIX LOOP HELIX PROTEIN 21-RELATED"/>
    <property type="match status" value="1"/>
</dbReference>
<dbReference type="InterPro" id="IPR011333">
    <property type="entry name" value="SKP1/BTB/POZ_sf"/>
</dbReference>
<dbReference type="InterPro" id="IPR000210">
    <property type="entry name" value="BTB/POZ_dom"/>
</dbReference>
<dbReference type="Proteomes" id="UP001634394">
    <property type="component" value="Unassembled WGS sequence"/>
</dbReference>
<sequence>MEHEDGDNPDHPFNTEYEFSDVVLCVEGQKLFACKSLLALASPVFSCMFTSEFREKHEKEINLPGKSYQTVEDLLRFMHPGIGLKLSDDTVFRLLPLAEEYQIDRLKKSCEDHLVNEINASRYTSVDFLIKCLEVSEKCRLQKLLELCVNKFETSHMQLRELDESGVSLTVKAQIYKRRLERFETEREEAIVWKEMMDSVRVRLRDIVTPHDDHCRCRTEIKLRSTLQRCCPYCARTWCSDNVSTESYRNSYWFFCNHKIGFHVTHDSVIRNFIEHGDISDP</sequence>
<dbReference type="SMART" id="SM00225">
    <property type="entry name" value="BTB"/>
    <property type="match status" value="1"/>
</dbReference>
<dbReference type="PROSITE" id="PS50097">
    <property type="entry name" value="BTB"/>
    <property type="match status" value="1"/>
</dbReference>
<keyword evidence="3" id="KW-1185">Reference proteome</keyword>
<protein>
    <recommendedName>
        <fullName evidence="1">BTB domain-containing protein</fullName>
    </recommendedName>
</protein>
<feature type="domain" description="BTB" evidence="1">
    <location>
        <begin position="20"/>
        <end position="81"/>
    </location>
</feature>
<dbReference type="Pfam" id="PF00651">
    <property type="entry name" value="BTB"/>
    <property type="match status" value="1"/>
</dbReference>
<dbReference type="Gene3D" id="3.30.710.10">
    <property type="entry name" value="Potassium Channel Kv1.1, Chain A"/>
    <property type="match status" value="1"/>
</dbReference>
<reference evidence="2 3" key="1">
    <citation type="submission" date="2024-11" db="EMBL/GenBank/DDBJ databases">
        <title>Chromosome-level genome assembly of the freshwater bivalve Anodonta woodiana.</title>
        <authorList>
            <person name="Chen X."/>
        </authorList>
    </citation>
    <scope>NUCLEOTIDE SEQUENCE [LARGE SCALE GENOMIC DNA]</scope>
    <source>
        <strain evidence="2">MN2024</strain>
        <tissue evidence="2">Gills</tissue>
    </source>
</reference>
<proteinExistence type="predicted"/>
<accession>A0ABD3WIX6</accession>
<comment type="caution">
    <text evidence="2">The sequence shown here is derived from an EMBL/GenBank/DDBJ whole genome shotgun (WGS) entry which is preliminary data.</text>
</comment>
<dbReference type="SUPFAM" id="SSF54695">
    <property type="entry name" value="POZ domain"/>
    <property type="match status" value="1"/>
</dbReference>